<feature type="active site" evidence="7 9">
    <location>
        <position position="123"/>
    </location>
</feature>
<dbReference type="InterPro" id="IPR018215">
    <property type="entry name" value="ClpP_Ser_AS"/>
</dbReference>
<dbReference type="GO" id="GO:0051117">
    <property type="term" value="F:ATPase binding"/>
    <property type="evidence" value="ECO:0007669"/>
    <property type="project" value="TreeGrafter"/>
</dbReference>
<comment type="caution">
    <text evidence="13">The sequence shown here is derived from an EMBL/GenBank/DDBJ whole genome shotgun (WGS) entry which is preliminary data.</text>
</comment>
<comment type="catalytic activity">
    <reaction evidence="6 7 9">
        <text>Hydrolysis of proteins to small peptides in the presence of ATP and magnesium. alpha-casein is the usual test substrate. In the absence of ATP, only oligopeptides shorter than five residues are hydrolyzed (such as succinyl-Leu-Tyr-|-NHMec, and Leu-Tyr-Leu-|-Tyr-Trp, in which cleavage of the -Tyr-|-Leu- and -Tyr-|-Trp bonds also occurs).</text>
        <dbReference type="EC" id="3.4.21.92"/>
    </reaction>
</comment>
<dbReference type="GO" id="GO:0004252">
    <property type="term" value="F:serine-type endopeptidase activity"/>
    <property type="evidence" value="ECO:0007669"/>
    <property type="project" value="UniProtKB-UniRule"/>
</dbReference>
<dbReference type="GO" id="GO:0005737">
    <property type="term" value="C:cytoplasm"/>
    <property type="evidence" value="ECO:0007669"/>
    <property type="project" value="UniProtKB-SubCell"/>
</dbReference>
<evidence type="ECO:0000256" key="3">
    <source>
        <dbReference type="ARBA" id="ARBA00022670"/>
    </source>
</evidence>
<dbReference type="PRINTS" id="PR00127">
    <property type="entry name" value="CLPPROTEASEP"/>
</dbReference>
<dbReference type="PROSITE" id="PS00381">
    <property type="entry name" value="CLP_PROTEASE_SER"/>
    <property type="match status" value="1"/>
</dbReference>
<evidence type="ECO:0000256" key="5">
    <source>
        <dbReference type="ARBA" id="ARBA00022825"/>
    </source>
</evidence>
<keyword evidence="5 7" id="KW-0720">Serine protease</keyword>
<accession>A0A943DC54</accession>
<dbReference type="GO" id="GO:0009368">
    <property type="term" value="C:endopeptidase Clp complex"/>
    <property type="evidence" value="ECO:0007669"/>
    <property type="project" value="TreeGrafter"/>
</dbReference>
<dbReference type="GO" id="GO:0004176">
    <property type="term" value="F:ATP-dependent peptidase activity"/>
    <property type="evidence" value="ECO:0007669"/>
    <property type="project" value="InterPro"/>
</dbReference>
<dbReference type="CDD" id="cd07017">
    <property type="entry name" value="S14_ClpP_2"/>
    <property type="match status" value="1"/>
</dbReference>
<evidence type="ECO:0000256" key="8">
    <source>
        <dbReference type="PROSITE-ProRule" id="PRU10085"/>
    </source>
</evidence>
<evidence type="ECO:0000256" key="11">
    <source>
        <dbReference type="RuleBase" id="RU000550"/>
    </source>
</evidence>
<dbReference type="SUPFAM" id="SSF52096">
    <property type="entry name" value="ClpP/crotonase"/>
    <property type="match status" value="1"/>
</dbReference>
<dbReference type="InterPro" id="IPR001907">
    <property type="entry name" value="ClpP"/>
</dbReference>
<dbReference type="HAMAP" id="MF_00444">
    <property type="entry name" value="ClpP"/>
    <property type="match status" value="1"/>
</dbReference>
<dbReference type="Pfam" id="PF00574">
    <property type="entry name" value="CLP_protease"/>
    <property type="match status" value="1"/>
</dbReference>
<proteinExistence type="inferred from homology"/>
<evidence type="ECO:0000256" key="4">
    <source>
        <dbReference type="ARBA" id="ARBA00022801"/>
    </source>
</evidence>
<dbReference type="NCBIfam" id="NF001368">
    <property type="entry name" value="PRK00277.1"/>
    <property type="match status" value="1"/>
</dbReference>
<evidence type="ECO:0000313" key="13">
    <source>
        <dbReference type="EMBL" id="MBS5330946.1"/>
    </source>
</evidence>
<dbReference type="Gene3D" id="3.90.226.10">
    <property type="entry name" value="2-enoyl-CoA Hydratase, Chain A, domain 1"/>
    <property type="match status" value="1"/>
</dbReference>
<dbReference type="Proteomes" id="UP000759273">
    <property type="component" value="Unassembled WGS sequence"/>
</dbReference>
<comment type="similarity">
    <text evidence="1 7 12">Belongs to the peptidase S14 family.</text>
</comment>
<dbReference type="AlphaFoldDB" id="A0A943DC54"/>
<dbReference type="EMBL" id="JAGZGG010000001">
    <property type="protein sequence ID" value="MBS5330946.1"/>
    <property type="molecule type" value="Genomic_DNA"/>
</dbReference>
<protein>
    <recommendedName>
        <fullName evidence="7 12">ATP-dependent Clp protease proteolytic subunit</fullName>
        <ecNumber evidence="7 10">3.4.21.92</ecNumber>
    </recommendedName>
    <alternativeName>
        <fullName evidence="7">Endopeptidase Clp</fullName>
    </alternativeName>
</protein>
<keyword evidence="4 7" id="KW-0378">Hydrolase</keyword>
<keyword evidence="3 7" id="KW-0645">Protease</keyword>
<dbReference type="GO" id="GO:0006515">
    <property type="term" value="P:protein quality control for misfolded or incompletely synthesized proteins"/>
    <property type="evidence" value="ECO:0007669"/>
    <property type="project" value="TreeGrafter"/>
</dbReference>
<dbReference type="InterPro" id="IPR029045">
    <property type="entry name" value="ClpP/crotonase-like_dom_sf"/>
</dbReference>
<reference evidence="13" key="1">
    <citation type="submission" date="2021-02" db="EMBL/GenBank/DDBJ databases">
        <title>Infant gut strain persistence is associated with maternal origin, phylogeny, and functional potential including surface adhesion and iron acquisition.</title>
        <authorList>
            <person name="Lou Y.C."/>
        </authorList>
    </citation>
    <scope>NUCLEOTIDE SEQUENCE</scope>
    <source>
        <strain evidence="13">L3_101_000M1_dasL3_101_000M1_concoct_87</strain>
    </source>
</reference>
<feature type="active site" evidence="8">
    <location>
        <position position="98"/>
    </location>
</feature>
<gene>
    <name evidence="7" type="primary">clpP</name>
    <name evidence="13" type="ORF">KHY36_00250</name>
</gene>
<name>A0A943DC54_9FIRM</name>
<evidence type="ECO:0000256" key="2">
    <source>
        <dbReference type="ARBA" id="ARBA00022490"/>
    </source>
</evidence>
<dbReference type="FunFam" id="3.90.226.10:FF:000001">
    <property type="entry name" value="ATP-dependent Clp protease proteolytic subunit"/>
    <property type="match status" value="1"/>
</dbReference>
<dbReference type="PROSITE" id="PS00382">
    <property type="entry name" value="CLP_PROTEASE_HIS"/>
    <property type="match status" value="1"/>
</dbReference>
<dbReference type="NCBIfam" id="NF009205">
    <property type="entry name" value="PRK12553.1"/>
    <property type="match status" value="1"/>
</dbReference>
<sequence>MSLVPYVVEQTARGERSYDIFSRLLNDRIIVLSEDVNSASASVIVAQLLYLEGQDPEKDIYFYINSPGGSISDGMAIHDTMNYIKCDVSTICVGMAASMGSFLLASGTKGKRFALPNSEILIHQPLIGGQGISGQATDIKIHADHIVRIREKMNTLLSQYTGQPLETITRDTERDNYMTAQQAKEYGLIDDILYKH</sequence>
<comment type="subunit">
    <text evidence="7">Fourteen ClpP subunits assemble into 2 heptameric rings which stack back to back to give a disk-like structure with a central cavity, resembling the structure of eukaryotic proteasomes.</text>
</comment>
<organism evidence="13 14">
    <name type="scientific">Subdoligranulum variabile</name>
    <dbReference type="NCBI Taxonomy" id="214851"/>
    <lineage>
        <taxon>Bacteria</taxon>
        <taxon>Bacillati</taxon>
        <taxon>Bacillota</taxon>
        <taxon>Clostridia</taxon>
        <taxon>Eubacteriales</taxon>
        <taxon>Oscillospiraceae</taxon>
        <taxon>Subdoligranulum</taxon>
    </lineage>
</organism>
<feature type="active site" description="Nucleophile" evidence="7">
    <location>
        <position position="98"/>
    </location>
</feature>
<evidence type="ECO:0000256" key="12">
    <source>
        <dbReference type="RuleBase" id="RU003567"/>
    </source>
</evidence>
<dbReference type="InterPro" id="IPR023562">
    <property type="entry name" value="ClpP/TepA"/>
</dbReference>
<dbReference type="EC" id="3.4.21.92" evidence="7 10"/>
<comment type="function">
    <text evidence="7 11">Cleaves peptides in various proteins in a process that requires ATP hydrolysis. Has a chymotrypsin-like activity. Plays a major role in the degradation of misfolded proteins.</text>
</comment>
<evidence type="ECO:0000256" key="7">
    <source>
        <dbReference type="HAMAP-Rule" id="MF_00444"/>
    </source>
</evidence>
<comment type="subcellular location">
    <subcellularLocation>
        <location evidence="7">Cytoplasm</location>
    </subcellularLocation>
</comment>
<dbReference type="InterPro" id="IPR033135">
    <property type="entry name" value="ClpP_His_AS"/>
</dbReference>
<evidence type="ECO:0000256" key="10">
    <source>
        <dbReference type="RuleBase" id="RU000549"/>
    </source>
</evidence>
<dbReference type="PANTHER" id="PTHR10381:SF70">
    <property type="entry name" value="ATP-DEPENDENT CLP PROTEASE PROTEOLYTIC SUBUNIT"/>
    <property type="match status" value="1"/>
</dbReference>
<dbReference type="PANTHER" id="PTHR10381">
    <property type="entry name" value="ATP-DEPENDENT CLP PROTEASE PROTEOLYTIC SUBUNIT"/>
    <property type="match status" value="1"/>
</dbReference>
<keyword evidence="2 7" id="KW-0963">Cytoplasm</keyword>
<evidence type="ECO:0000256" key="6">
    <source>
        <dbReference type="ARBA" id="ARBA00034021"/>
    </source>
</evidence>
<evidence type="ECO:0000313" key="14">
    <source>
        <dbReference type="Proteomes" id="UP000759273"/>
    </source>
</evidence>
<evidence type="ECO:0000256" key="1">
    <source>
        <dbReference type="ARBA" id="ARBA00007039"/>
    </source>
</evidence>
<evidence type="ECO:0000256" key="9">
    <source>
        <dbReference type="PROSITE-ProRule" id="PRU10086"/>
    </source>
</evidence>